<keyword evidence="3" id="KW-1185">Reference proteome</keyword>
<accession>A0A4R4YM74</accession>
<dbReference type="AlphaFoldDB" id="A0A4R4YM74"/>
<dbReference type="SMART" id="SM00347">
    <property type="entry name" value="HTH_MARR"/>
    <property type="match status" value="1"/>
</dbReference>
<dbReference type="SUPFAM" id="SSF46785">
    <property type="entry name" value="Winged helix' DNA-binding domain"/>
    <property type="match status" value="1"/>
</dbReference>
<dbReference type="InterPro" id="IPR036388">
    <property type="entry name" value="WH-like_DNA-bd_sf"/>
</dbReference>
<protein>
    <submittedName>
        <fullName evidence="2">MarR family transcriptional regulator</fullName>
    </submittedName>
</protein>
<dbReference type="GO" id="GO:0006950">
    <property type="term" value="P:response to stress"/>
    <property type="evidence" value="ECO:0007669"/>
    <property type="project" value="TreeGrafter"/>
</dbReference>
<dbReference type="InterPro" id="IPR039422">
    <property type="entry name" value="MarR/SlyA-like"/>
</dbReference>
<sequence>MTRDDGLLEILPRLSQLSAAISRGRLAQQATDATGLNLDRPGMTILITLANAGTPLRVGEIAERMQVVGPHVTRQVQALEQRGLVQRVADPTDKRVSLIEPTPTGTEAAQTYMTTVLGWFREVIADWPTQDRTNLGRLLGKLADDVTTRLTQ</sequence>
<reference evidence="2 3" key="1">
    <citation type="submission" date="2019-03" db="EMBL/GenBank/DDBJ databases">
        <title>Draft genome sequences of novel Actinobacteria.</title>
        <authorList>
            <person name="Sahin N."/>
            <person name="Ay H."/>
            <person name="Saygin H."/>
        </authorList>
    </citation>
    <scope>NUCLEOTIDE SEQUENCE [LARGE SCALE GENOMIC DNA]</scope>
    <source>
        <strain evidence="2 3">JCM 13523</strain>
    </source>
</reference>
<dbReference type="OrthoDB" id="122135at2"/>
<dbReference type="PANTHER" id="PTHR33164:SF57">
    <property type="entry name" value="MARR-FAMILY TRANSCRIPTIONAL REGULATOR"/>
    <property type="match status" value="1"/>
</dbReference>
<feature type="domain" description="HTH marR-type" evidence="1">
    <location>
        <begin position="7"/>
        <end position="144"/>
    </location>
</feature>
<comment type="caution">
    <text evidence="2">The sequence shown here is derived from an EMBL/GenBank/DDBJ whole genome shotgun (WGS) entry which is preliminary data.</text>
</comment>
<dbReference type="PANTHER" id="PTHR33164">
    <property type="entry name" value="TRANSCRIPTIONAL REGULATOR, MARR FAMILY"/>
    <property type="match status" value="1"/>
</dbReference>
<evidence type="ECO:0000313" key="2">
    <source>
        <dbReference type="EMBL" id="TDD45199.1"/>
    </source>
</evidence>
<name>A0A4R4YM74_9ACTN</name>
<dbReference type="GO" id="GO:0003700">
    <property type="term" value="F:DNA-binding transcription factor activity"/>
    <property type="evidence" value="ECO:0007669"/>
    <property type="project" value="InterPro"/>
</dbReference>
<dbReference type="PRINTS" id="PR00598">
    <property type="entry name" value="HTHMARR"/>
</dbReference>
<dbReference type="EMBL" id="SMKX01000212">
    <property type="protein sequence ID" value="TDD45199.1"/>
    <property type="molecule type" value="Genomic_DNA"/>
</dbReference>
<dbReference type="Proteomes" id="UP000295124">
    <property type="component" value="Unassembled WGS sequence"/>
</dbReference>
<evidence type="ECO:0000313" key="3">
    <source>
        <dbReference type="Proteomes" id="UP000295124"/>
    </source>
</evidence>
<dbReference type="RefSeq" id="WP_132176965.1">
    <property type="nucleotide sequence ID" value="NZ_SMKX01000212.1"/>
</dbReference>
<proteinExistence type="predicted"/>
<organism evidence="2 3">
    <name type="scientific">Kribbella antibiotica</name>
    <dbReference type="NCBI Taxonomy" id="190195"/>
    <lineage>
        <taxon>Bacteria</taxon>
        <taxon>Bacillati</taxon>
        <taxon>Actinomycetota</taxon>
        <taxon>Actinomycetes</taxon>
        <taxon>Propionibacteriales</taxon>
        <taxon>Kribbellaceae</taxon>
        <taxon>Kribbella</taxon>
    </lineage>
</organism>
<evidence type="ECO:0000259" key="1">
    <source>
        <dbReference type="PROSITE" id="PS50995"/>
    </source>
</evidence>
<dbReference type="PROSITE" id="PS50995">
    <property type="entry name" value="HTH_MARR_2"/>
    <property type="match status" value="1"/>
</dbReference>
<dbReference type="Pfam" id="PF01047">
    <property type="entry name" value="MarR"/>
    <property type="match status" value="1"/>
</dbReference>
<dbReference type="Gene3D" id="1.10.10.10">
    <property type="entry name" value="Winged helix-like DNA-binding domain superfamily/Winged helix DNA-binding domain"/>
    <property type="match status" value="1"/>
</dbReference>
<gene>
    <name evidence="2" type="ORF">E1263_39165</name>
</gene>
<dbReference type="InterPro" id="IPR036390">
    <property type="entry name" value="WH_DNA-bd_sf"/>
</dbReference>
<dbReference type="InterPro" id="IPR000835">
    <property type="entry name" value="HTH_MarR-typ"/>
</dbReference>